<dbReference type="EMBL" id="RXYK01000005">
    <property type="protein sequence ID" value="RTY38352.1"/>
    <property type="molecule type" value="Genomic_DNA"/>
</dbReference>
<proteinExistence type="predicted"/>
<dbReference type="AlphaFoldDB" id="A0A432AUQ0"/>
<dbReference type="Proteomes" id="UP000279908">
    <property type="component" value="Unassembled WGS sequence"/>
</dbReference>
<protein>
    <submittedName>
        <fullName evidence="2">Nucleotidyltransferase family protein</fullName>
    </submittedName>
</protein>
<comment type="caution">
    <text evidence="2">The sequence shown here is derived from an EMBL/GenBank/DDBJ whole genome shotgun (WGS) entry which is preliminary data.</text>
</comment>
<dbReference type="SUPFAM" id="SSF53448">
    <property type="entry name" value="Nucleotide-diphospho-sugar transferases"/>
    <property type="match status" value="1"/>
</dbReference>
<feature type="domain" description="Nucleotidyl transferase" evidence="1">
    <location>
        <begin position="2"/>
        <end position="229"/>
    </location>
</feature>
<organism evidence="2 3">
    <name type="scientific">Chlorobium phaeovibrioides</name>
    <dbReference type="NCBI Taxonomy" id="1094"/>
    <lineage>
        <taxon>Bacteria</taxon>
        <taxon>Pseudomonadati</taxon>
        <taxon>Chlorobiota</taxon>
        <taxon>Chlorobiia</taxon>
        <taxon>Chlorobiales</taxon>
        <taxon>Chlorobiaceae</taxon>
        <taxon>Chlorobium/Pelodictyon group</taxon>
        <taxon>Chlorobium</taxon>
    </lineage>
</organism>
<dbReference type="CDD" id="cd04181">
    <property type="entry name" value="NTP_transferase"/>
    <property type="match status" value="1"/>
</dbReference>
<dbReference type="PANTHER" id="PTHR22572">
    <property type="entry name" value="SUGAR-1-PHOSPHATE GUANYL TRANSFERASE"/>
    <property type="match status" value="1"/>
</dbReference>
<dbReference type="InterPro" id="IPR029044">
    <property type="entry name" value="Nucleotide-diphossugar_trans"/>
</dbReference>
<dbReference type="Gene3D" id="3.90.550.10">
    <property type="entry name" value="Spore Coat Polysaccharide Biosynthesis Protein SpsA, Chain A"/>
    <property type="match status" value="1"/>
</dbReference>
<sequence length="260" mass="29250">MKALLLAAGFGTRLKPLTDIWPKCLMPIGGVPLLEYWIDAVRLMGADRAIVNTHYMADVVDAFLARPKFEEFVHPVYEGELLGTAGTLRANREHYRNEAVVLVHADNWCVCDFRAFADYHRCNRPEGTVMTMMTFTTDTPESCGIIEQDGGGVVVGYQEKPSHPKSTHANAAVYILEPEVVKWVVERPDVSDFSTQVIPHFIGRIATWHNDGIHRDIGTPESLAVAQRDKVSRIADTDDAWLQVFHQHPVQRKVNQLVCF</sequence>
<evidence type="ECO:0000259" key="1">
    <source>
        <dbReference type="Pfam" id="PF00483"/>
    </source>
</evidence>
<accession>A0A432AUQ0</accession>
<reference evidence="2 3" key="1">
    <citation type="submission" date="2018-12" db="EMBL/GenBank/DDBJ databases">
        <authorList>
            <person name="Lunina O.N."/>
            <person name="Grouzdev D.S."/>
            <person name="Gorlenko V.M."/>
            <person name="Savvichev A.S."/>
        </authorList>
    </citation>
    <scope>NUCLEOTIDE SEQUENCE [LARGE SCALE GENOMIC DNA]</scope>
    <source>
        <strain evidence="2 3">BrKhr-17</strain>
    </source>
</reference>
<dbReference type="GO" id="GO:0016740">
    <property type="term" value="F:transferase activity"/>
    <property type="evidence" value="ECO:0007669"/>
    <property type="project" value="UniProtKB-KW"/>
</dbReference>
<evidence type="ECO:0000313" key="3">
    <source>
        <dbReference type="Proteomes" id="UP000279908"/>
    </source>
</evidence>
<dbReference type="InterPro" id="IPR050486">
    <property type="entry name" value="Mannose-1P_guanyltransferase"/>
</dbReference>
<name>A0A432AUQ0_CHLPH</name>
<dbReference type="Pfam" id="PF00483">
    <property type="entry name" value="NTP_transferase"/>
    <property type="match status" value="1"/>
</dbReference>
<keyword evidence="2" id="KW-0808">Transferase</keyword>
<dbReference type="RefSeq" id="WP_126383986.1">
    <property type="nucleotide sequence ID" value="NZ_RXYK01000005.1"/>
</dbReference>
<gene>
    <name evidence="2" type="ORF">EKD02_04500</name>
</gene>
<evidence type="ECO:0000313" key="2">
    <source>
        <dbReference type="EMBL" id="RTY38352.1"/>
    </source>
</evidence>
<dbReference type="InterPro" id="IPR005835">
    <property type="entry name" value="NTP_transferase_dom"/>
</dbReference>